<feature type="region of interest" description="Disordered" evidence="1">
    <location>
        <begin position="1"/>
        <end position="22"/>
    </location>
</feature>
<comment type="caution">
    <text evidence="3">The sequence shown here is derived from an EMBL/GenBank/DDBJ whole genome shotgun (WGS) entry which is preliminary data.</text>
</comment>
<evidence type="ECO:0000256" key="1">
    <source>
        <dbReference type="SAM" id="MobiDB-lite"/>
    </source>
</evidence>
<proteinExistence type="predicted"/>
<gene>
    <name evidence="3" type="ORF">WS90_33235</name>
</gene>
<protein>
    <submittedName>
        <fullName evidence="3">Uncharacterized protein</fullName>
    </submittedName>
</protein>
<reference evidence="3 4" key="1">
    <citation type="submission" date="2015-11" db="EMBL/GenBank/DDBJ databases">
        <title>Expanding the genomic diversity of Burkholderia species for the development of highly accurate diagnostics.</title>
        <authorList>
            <person name="Sahl J."/>
            <person name="Keim P."/>
            <person name="Wagner D."/>
        </authorList>
    </citation>
    <scope>NUCLEOTIDE SEQUENCE [LARGE SCALE GENOMIC DNA]</scope>
    <source>
        <strain evidence="3 4">MSMB1302</strain>
    </source>
</reference>
<name>A0A103Z432_BURCE</name>
<feature type="compositionally biased region" description="Low complexity" evidence="1">
    <location>
        <begin position="7"/>
        <end position="22"/>
    </location>
</feature>
<keyword evidence="2" id="KW-0472">Membrane</keyword>
<evidence type="ECO:0000313" key="3">
    <source>
        <dbReference type="EMBL" id="KVK73030.1"/>
    </source>
</evidence>
<dbReference type="AlphaFoldDB" id="A0A103Z432"/>
<organism evidence="3 4">
    <name type="scientific">Burkholderia cepacia</name>
    <name type="common">Pseudomonas cepacia</name>
    <dbReference type="NCBI Taxonomy" id="292"/>
    <lineage>
        <taxon>Bacteria</taxon>
        <taxon>Pseudomonadati</taxon>
        <taxon>Pseudomonadota</taxon>
        <taxon>Betaproteobacteria</taxon>
        <taxon>Burkholderiales</taxon>
        <taxon>Burkholderiaceae</taxon>
        <taxon>Burkholderia</taxon>
        <taxon>Burkholderia cepacia complex</taxon>
    </lineage>
</organism>
<dbReference type="RefSeq" id="WP_059732782.1">
    <property type="nucleotide sequence ID" value="NZ_LOYH01000105.1"/>
</dbReference>
<keyword evidence="2" id="KW-1133">Transmembrane helix</keyword>
<keyword evidence="2" id="KW-0812">Transmembrane</keyword>
<accession>A0A103Z432</accession>
<evidence type="ECO:0000313" key="4">
    <source>
        <dbReference type="Proteomes" id="UP000069001"/>
    </source>
</evidence>
<dbReference type="EMBL" id="LOYH01000105">
    <property type="protein sequence ID" value="KVK73030.1"/>
    <property type="molecule type" value="Genomic_DNA"/>
</dbReference>
<evidence type="ECO:0000256" key="2">
    <source>
        <dbReference type="SAM" id="Phobius"/>
    </source>
</evidence>
<dbReference type="Proteomes" id="UP000069001">
    <property type="component" value="Unassembled WGS sequence"/>
</dbReference>
<feature type="transmembrane region" description="Helical" evidence="2">
    <location>
        <begin position="35"/>
        <end position="59"/>
    </location>
</feature>
<sequence length="60" mass="5729">MTTGVVPRSRAGSTGAASGPASARLPAGLVVAAHLAGMAAAIAAIATIAALMTLLALLFR</sequence>